<feature type="region of interest" description="Disordered" evidence="1">
    <location>
        <begin position="55"/>
        <end position="107"/>
    </location>
</feature>
<evidence type="ECO:0000313" key="2">
    <source>
        <dbReference type="EMBL" id="RRT49025.1"/>
    </source>
</evidence>
<dbReference type="EMBL" id="AMZH03013584">
    <property type="protein sequence ID" value="RRT49025.1"/>
    <property type="molecule type" value="Genomic_DNA"/>
</dbReference>
<evidence type="ECO:0000313" key="3">
    <source>
        <dbReference type="Proteomes" id="UP000287651"/>
    </source>
</evidence>
<feature type="compositionally biased region" description="Basic and acidic residues" evidence="1">
    <location>
        <begin position="74"/>
        <end position="86"/>
    </location>
</feature>
<organism evidence="2 3">
    <name type="scientific">Ensete ventricosum</name>
    <name type="common">Abyssinian banana</name>
    <name type="synonym">Musa ensete</name>
    <dbReference type="NCBI Taxonomy" id="4639"/>
    <lineage>
        <taxon>Eukaryota</taxon>
        <taxon>Viridiplantae</taxon>
        <taxon>Streptophyta</taxon>
        <taxon>Embryophyta</taxon>
        <taxon>Tracheophyta</taxon>
        <taxon>Spermatophyta</taxon>
        <taxon>Magnoliopsida</taxon>
        <taxon>Liliopsida</taxon>
        <taxon>Zingiberales</taxon>
        <taxon>Musaceae</taxon>
        <taxon>Ensete</taxon>
    </lineage>
</organism>
<accession>A0A426YBB8</accession>
<sequence>MCHVGVLSSGPITSLFSHCVSNPIKGFPLSGFFFRWGIGGSAPLLCRLRSAQSLAGGEHEGEAAPKQVQVTEDAEAKGGQHGRDLQEPAGGKPPEEPGEGIQAQPLTETIHASAMGKKNEILRSSEAAVSFPNSYSCNH</sequence>
<comment type="caution">
    <text evidence="2">The sequence shown here is derived from an EMBL/GenBank/DDBJ whole genome shotgun (WGS) entry which is preliminary data.</text>
</comment>
<name>A0A426YBB8_ENSVE</name>
<proteinExistence type="predicted"/>
<dbReference type="Proteomes" id="UP000287651">
    <property type="component" value="Unassembled WGS sequence"/>
</dbReference>
<gene>
    <name evidence="2" type="ORF">B296_00052677</name>
</gene>
<reference evidence="2 3" key="1">
    <citation type="journal article" date="2014" name="Agronomy (Basel)">
        <title>A Draft Genome Sequence for Ensete ventricosum, the Drought-Tolerant Tree Against Hunger.</title>
        <authorList>
            <person name="Harrison J."/>
            <person name="Moore K.A."/>
            <person name="Paszkiewicz K."/>
            <person name="Jones T."/>
            <person name="Grant M."/>
            <person name="Ambacheew D."/>
            <person name="Muzemil S."/>
            <person name="Studholme D.J."/>
        </authorList>
    </citation>
    <scope>NUCLEOTIDE SEQUENCE [LARGE SCALE GENOMIC DNA]</scope>
</reference>
<evidence type="ECO:0000256" key="1">
    <source>
        <dbReference type="SAM" id="MobiDB-lite"/>
    </source>
</evidence>
<protein>
    <submittedName>
        <fullName evidence="2">Uncharacterized protein</fullName>
    </submittedName>
</protein>
<dbReference type="AlphaFoldDB" id="A0A426YBB8"/>